<feature type="compositionally biased region" description="Polar residues" evidence="1">
    <location>
        <begin position="40"/>
        <end position="53"/>
    </location>
</feature>
<dbReference type="EMBL" id="BLXT01004605">
    <property type="protein sequence ID" value="GFO15208.1"/>
    <property type="molecule type" value="Genomic_DNA"/>
</dbReference>
<feature type="region of interest" description="Disordered" evidence="1">
    <location>
        <begin position="1"/>
        <end position="77"/>
    </location>
</feature>
<proteinExistence type="predicted"/>
<evidence type="ECO:0000256" key="1">
    <source>
        <dbReference type="SAM" id="MobiDB-lite"/>
    </source>
</evidence>
<evidence type="ECO:0000313" key="3">
    <source>
        <dbReference type="Proteomes" id="UP000735302"/>
    </source>
</evidence>
<feature type="compositionally biased region" description="Polar residues" evidence="1">
    <location>
        <begin position="17"/>
        <end position="32"/>
    </location>
</feature>
<protein>
    <recommendedName>
        <fullName evidence="4">Peptidase A2 domain-containing protein</fullName>
    </recommendedName>
</protein>
<evidence type="ECO:0008006" key="4">
    <source>
        <dbReference type="Google" id="ProtNLM"/>
    </source>
</evidence>
<dbReference type="AlphaFoldDB" id="A0AAV4B8P5"/>
<dbReference type="Proteomes" id="UP000735302">
    <property type="component" value="Unassembled WGS sequence"/>
</dbReference>
<name>A0AAV4B8P5_9GAST</name>
<reference evidence="2 3" key="1">
    <citation type="journal article" date="2021" name="Elife">
        <title>Chloroplast acquisition without the gene transfer in kleptoplastic sea slugs, Plakobranchus ocellatus.</title>
        <authorList>
            <person name="Maeda T."/>
            <person name="Takahashi S."/>
            <person name="Yoshida T."/>
            <person name="Shimamura S."/>
            <person name="Takaki Y."/>
            <person name="Nagai Y."/>
            <person name="Toyoda A."/>
            <person name="Suzuki Y."/>
            <person name="Arimoto A."/>
            <person name="Ishii H."/>
            <person name="Satoh N."/>
            <person name="Nishiyama T."/>
            <person name="Hasebe M."/>
            <person name="Maruyama T."/>
            <person name="Minagawa J."/>
            <person name="Obokata J."/>
            <person name="Shigenobu S."/>
        </authorList>
    </citation>
    <scope>NUCLEOTIDE SEQUENCE [LARGE SCALE GENOMIC DNA]</scope>
</reference>
<evidence type="ECO:0000313" key="2">
    <source>
        <dbReference type="EMBL" id="GFO15208.1"/>
    </source>
</evidence>
<comment type="caution">
    <text evidence="2">The sequence shown here is derived from an EMBL/GenBank/DDBJ whole genome shotgun (WGS) entry which is preliminary data.</text>
</comment>
<gene>
    <name evidence="2" type="ORF">PoB_004171300</name>
</gene>
<organism evidence="2 3">
    <name type="scientific">Plakobranchus ocellatus</name>
    <dbReference type="NCBI Taxonomy" id="259542"/>
    <lineage>
        <taxon>Eukaryota</taxon>
        <taxon>Metazoa</taxon>
        <taxon>Spiralia</taxon>
        <taxon>Lophotrochozoa</taxon>
        <taxon>Mollusca</taxon>
        <taxon>Gastropoda</taxon>
        <taxon>Heterobranchia</taxon>
        <taxon>Euthyneura</taxon>
        <taxon>Panpulmonata</taxon>
        <taxon>Sacoglossa</taxon>
        <taxon>Placobranchoidea</taxon>
        <taxon>Plakobranchidae</taxon>
        <taxon>Plakobranchus</taxon>
    </lineage>
</organism>
<accession>A0AAV4B8P5</accession>
<keyword evidence="3" id="KW-1185">Reference proteome</keyword>
<sequence length="130" mass="13868">MKHDRTRLTLSCTLTTAAQSPSMTGGDSSSAESKSHSWPAFSNTSNGPNCSSGDNDEIIRAKNTKDPPNIPEASGGSYYAQSYTTRKATVKQVVTINIEGHPVKVLFDLGSDFSIIKTGNCSEIVLKKKG</sequence>